<feature type="compositionally biased region" description="Pro residues" evidence="5">
    <location>
        <begin position="68"/>
        <end position="91"/>
    </location>
</feature>
<evidence type="ECO:0000256" key="1">
    <source>
        <dbReference type="ARBA" id="ARBA00022723"/>
    </source>
</evidence>
<feature type="region of interest" description="Disordered" evidence="5">
    <location>
        <begin position="50"/>
        <end position="164"/>
    </location>
</feature>
<feature type="domain" description="EngB-type G" evidence="6">
    <location>
        <begin position="198"/>
        <end position="410"/>
    </location>
</feature>
<evidence type="ECO:0000256" key="2">
    <source>
        <dbReference type="ARBA" id="ARBA00022741"/>
    </source>
</evidence>
<dbReference type="PROSITE" id="PS51706">
    <property type="entry name" value="G_ENGB"/>
    <property type="match status" value="1"/>
</dbReference>
<gene>
    <name evidence="7" type="ORF">QC764_406150</name>
</gene>
<dbReference type="PANTHER" id="PTHR46498:SF1">
    <property type="entry name" value="GTP-BINDING PROTEIN 8"/>
    <property type="match status" value="1"/>
</dbReference>
<evidence type="ECO:0000256" key="3">
    <source>
        <dbReference type="ARBA" id="ARBA00022842"/>
    </source>
</evidence>
<dbReference type="Proteomes" id="UP001323617">
    <property type="component" value="Unassembled WGS sequence"/>
</dbReference>
<evidence type="ECO:0000256" key="4">
    <source>
        <dbReference type="ARBA" id="ARBA00023134"/>
    </source>
</evidence>
<dbReference type="SUPFAM" id="SSF52540">
    <property type="entry name" value="P-loop containing nucleoside triphosphate hydrolases"/>
    <property type="match status" value="1"/>
</dbReference>
<dbReference type="EMBL" id="JAFFHC010000004">
    <property type="protein sequence ID" value="KAK4677349.1"/>
    <property type="molecule type" value="Genomic_DNA"/>
</dbReference>
<dbReference type="GeneID" id="87967770"/>
<feature type="compositionally biased region" description="Pro residues" evidence="5">
    <location>
        <begin position="119"/>
        <end position="129"/>
    </location>
</feature>
<feature type="compositionally biased region" description="Pro residues" evidence="5">
    <location>
        <begin position="147"/>
        <end position="163"/>
    </location>
</feature>
<keyword evidence="1" id="KW-0479">Metal-binding</keyword>
<keyword evidence="2" id="KW-0547">Nucleotide-binding</keyword>
<dbReference type="RefSeq" id="XP_062800819.1">
    <property type="nucleotide sequence ID" value="XM_062946905.1"/>
</dbReference>
<keyword evidence="8" id="KW-1185">Reference proteome</keyword>
<name>A0ABR0IB41_9PEZI</name>
<protein>
    <recommendedName>
        <fullName evidence="6">EngB-type G domain-containing protein</fullName>
    </recommendedName>
</protein>
<organism evidence="7 8">
    <name type="scientific">Podospora pseudoanserina</name>
    <dbReference type="NCBI Taxonomy" id="2609844"/>
    <lineage>
        <taxon>Eukaryota</taxon>
        <taxon>Fungi</taxon>
        <taxon>Dikarya</taxon>
        <taxon>Ascomycota</taxon>
        <taxon>Pezizomycotina</taxon>
        <taxon>Sordariomycetes</taxon>
        <taxon>Sordariomycetidae</taxon>
        <taxon>Sordariales</taxon>
        <taxon>Podosporaceae</taxon>
        <taxon>Podospora</taxon>
    </lineage>
</organism>
<dbReference type="InterPro" id="IPR030393">
    <property type="entry name" value="G_ENGB_dom"/>
</dbReference>
<evidence type="ECO:0000313" key="7">
    <source>
        <dbReference type="EMBL" id="KAK4677349.1"/>
    </source>
</evidence>
<reference evidence="7 8" key="1">
    <citation type="journal article" date="2023" name="bioRxiv">
        <title>High-quality genome assemblies of four members of thePodospora anserinaspecies complex.</title>
        <authorList>
            <person name="Ament-Velasquez S.L."/>
            <person name="Vogan A.A."/>
            <person name="Wallerman O."/>
            <person name="Hartmann F."/>
            <person name="Gautier V."/>
            <person name="Silar P."/>
            <person name="Giraud T."/>
            <person name="Johannesson H."/>
        </authorList>
    </citation>
    <scope>NUCLEOTIDE SEQUENCE [LARGE SCALE GENOMIC DNA]</scope>
    <source>
        <strain evidence="7 8">CBS 124.78</strain>
    </source>
</reference>
<dbReference type="Pfam" id="PF01926">
    <property type="entry name" value="MMR_HSR1"/>
    <property type="match status" value="1"/>
</dbReference>
<dbReference type="InterPro" id="IPR027417">
    <property type="entry name" value="P-loop_NTPase"/>
</dbReference>
<dbReference type="Gene3D" id="3.40.50.300">
    <property type="entry name" value="P-loop containing nucleotide triphosphate hydrolases"/>
    <property type="match status" value="1"/>
</dbReference>
<dbReference type="PANTHER" id="PTHR46498">
    <property type="entry name" value="GTP-BINDING PROTEIN 8"/>
    <property type="match status" value="1"/>
</dbReference>
<dbReference type="InterPro" id="IPR052279">
    <property type="entry name" value="EngB_GTPase"/>
</dbReference>
<sequence length="519" mass="56936">MESCWRGARKIPQLGGEVLTYPQPLSDQQPKISTSGRQSSCFWKRLTLKSHPALRRQRPTAALSTTTPSPPNQSPPWRPSAQPPTSSPCPPRSLLLTHHILLPTRTFATRPGPRRHSIPPLPGFDPEPPLSQTTEEYIPPLESTSYLPPPSNDPNGLPFPAPPSKSSLAKATGIFTSKGGPKFLYSAGRFLELPVNTHTPEICLIGRSNVGKSTLINALSGLLGASARNSHGVVARKQGSAITSRKAGCTVTLNGYGFGTPPPEPPSALEEIKAKREAVVKGATRQARREAQKEYMQREKPRRYALIMVDMPGYGLGSKKDWGVEIQKYLAKRQMLKGAVVLIDAETGVKEQDRMVLGNLRDHDVRTVVVLTKGDKVVDAAVVEQRKQNGEGKGGAEERIGEVLVGVWKELRRAERRSLTWLEGGDKGWEREVWVTGAGDPRNGGLGVETARWAICRLAGLVEDKRKIVVPGLDIVVGKGKKEVVEVEQEEPEIVSFDDIEALMEREKARPKKRLHPSF</sequence>
<accession>A0ABR0IB41</accession>
<evidence type="ECO:0000313" key="8">
    <source>
        <dbReference type="Proteomes" id="UP001323617"/>
    </source>
</evidence>
<comment type="caution">
    <text evidence="7">The sequence shown here is derived from an EMBL/GenBank/DDBJ whole genome shotgun (WGS) entry which is preliminary data.</text>
</comment>
<proteinExistence type="predicted"/>
<keyword evidence="4" id="KW-0342">GTP-binding</keyword>
<dbReference type="InterPro" id="IPR006073">
    <property type="entry name" value="GTP-bd"/>
</dbReference>
<evidence type="ECO:0000256" key="5">
    <source>
        <dbReference type="SAM" id="MobiDB-lite"/>
    </source>
</evidence>
<evidence type="ECO:0000259" key="6">
    <source>
        <dbReference type="PROSITE" id="PS51706"/>
    </source>
</evidence>
<keyword evidence="3" id="KW-0460">Magnesium</keyword>